<accession>A0AAE1WSN7</accession>
<sequence>MGKSGGWKKKSGTSQNQVAIGDNPSPAVVETGVNLDSSAFLKRAHEIKEEGNRSNKAACLMQMKPIDYDAVISECTLALQVQPQFVRALLRRARAFEAVGKRPSRIPAPSPAALGASAVRGTPVAGLGPCLPARHVPKKPVSSVAAPTVPSNKLEKLYPIPPVENSPGTNNQLPKVVLKSSNASTVPIGNAGKDNQKEQSTRTSGSHPLCEQAAHSTYTVDR</sequence>
<reference evidence="2" key="2">
    <citation type="journal article" date="2024" name="Plant">
        <title>Genomic evolution and insights into agronomic trait innovations of Sesamum species.</title>
        <authorList>
            <person name="Miao H."/>
            <person name="Wang L."/>
            <person name="Qu L."/>
            <person name="Liu H."/>
            <person name="Sun Y."/>
            <person name="Le M."/>
            <person name="Wang Q."/>
            <person name="Wei S."/>
            <person name="Zheng Y."/>
            <person name="Lin W."/>
            <person name="Duan Y."/>
            <person name="Cao H."/>
            <person name="Xiong S."/>
            <person name="Wang X."/>
            <person name="Wei L."/>
            <person name="Li C."/>
            <person name="Ma Q."/>
            <person name="Ju M."/>
            <person name="Zhao R."/>
            <person name="Li G."/>
            <person name="Mu C."/>
            <person name="Tian Q."/>
            <person name="Mei H."/>
            <person name="Zhang T."/>
            <person name="Gao T."/>
            <person name="Zhang H."/>
        </authorList>
    </citation>
    <scope>NUCLEOTIDE SEQUENCE</scope>
    <source>
        <strain evidence="2">K16</strain>
    </source>
</reference>
<protein>
    <submittedName>
        <fullName evidence="2">Protein CLMP1</fullName>
    </submittedName>
</protein>
<comment type="caution">
    <text evidence="2">The sequence shown here is derived from an EMBL/GenBank/DDBJ whole genome shotgun (WGS) entry which is preliminary data.</text>
</comment>
<dbReference type="EMBL" id="JACGWL010000007">
    <property type="protein sequence ID" value="KAK4398902.1"/>
    <property type="molecule type" value="Genomic_DNA"/>
</dbReference>
<dbReference type="Proteomes" id="UP001289374">
    <property type="component" value="Unassembled WGS sequence"/>
</dbReference>
<keyword evidence="3" id="KW-1185">Reference proteome</keyword>
<evidence type="ECO:0000313" key="2">
    <source>
        <dbReference type="EMBL" id="KAK4398902.1"/>
    </source>
</evidence>
<dbReference type="Gene3D" id="1.25.40.10">
    <property type="entry name" value="Tetratricopeptide repeat domain"/>
    <property type="match status" value="1"/>
</dbReference>
<name>A0AAE1WSN7_9LAMI</name>
<evidence type="ECO:0000256" key="1">
    <source>
        <dbReference type="SAM" id="MobiDB-lite"/>
    </source>
</evidence>
<proteinExistence type="predicted"/>
<dbReference type="AlphaFoldDB" id="A0AAE1WSN7"/>
<reference evidence="2" key="1">
    <citation type="submission" date="2020-06" db="EMBL/GenBank/DDBJ databases">
        <authorList>
            <person name="Li T."/>
            <person name="Hu X."/>
            <person name="Zhang T."/>
            <person name="Song X."/>
            <person name="Zhang H."/>
            <person name="Dai N."/>
            <person name="Sheng W."/>
            <person name="Hou X."/>
            <person name="Wei L."/>
        </authorList>
    </citation>
    <scope>NUCLEOTIDE SEQUENCE</scope>
    <source>
        <strain evidence="2">K16</strain>
        <tissue evidence="2">Leaf</tissue>
    </source>
</reference>
<dbReference type="SUPFAM" id="SSF48452">
    <property type="entry name" value="TPR-like"/>
    <property type="match status" value="1"/>
</dbReference>
<feature type="region of interest" description="Disordered" evidence="1">
    <location>
        <begin position="160"/>
        <end position="222"/>
    </location>
</feature>
<dbReference type="InterPro" id="IPR011990">
    <property type="entry name" value="TPR-like_helical_dom_sf"/>
</dbReference>
<gene>
    <name evidence="2" type="ORF">Sango_1365700</name>
</gene>
<feature type="compositionally biased region" description="Basic residues" evidence="1">
    <location>
        <begin position="1"/>
        <end position="11"/>
    </location>
</feature>
<feature type="region of interest" description="Disordered" evidence="1">
    <location>
        <begin position="1"/>
        <end position="26"/>
    </location>
</feature>
<dbReference type="PANTHER" id="PTHR46183:SF8">
    <property type="entry name" value="PROTEIN CLMP1"/>
    <property type="match status" value="1"/>
</dbReference>
<dbReference type="InterPro" id="IPR044517">
    <property type="entry name" value="PHOX1-4"/>
</dbReference>
<evidence type="ECO:0000313" key="3">
    <source>
        <dbReference type="Proteomes" id="UP001289374"/>
    </source>
</evidence>
<dbReference type="PANTHER" id="PTHR46183">
    <property type="entry name" value="PROTEIN CLMP1"/>
    <property type="match status" value="1"/>
</dbReference>
<organism evidence="2 3">
    <name type="scientific">Sesamum angolense</name>
    <dbReference type="NCBI Taxonomy" id="2727404"/>
    <lineage>
        <taxon>Eukaryota</taxon>
        <taxon>Viridiplantae</taxon>
        <taxon>Streptophyta</taxon>
        <taxon>Embryophyta</taxon>
        <taxon>Tracheophyta</taxon>
        <taxon>Spermatophyta</taxon>
        <taxon>Magnoliopsida</taxon>
        <taxon>eudicotyledons</taxon>
        <taxon>Gunneridae</taxon>
        <taxon>Pentapetalae</taxon>
        <taxon>asterids</taxon>
        <taxon>lamiids</taxon>
        <taxon>Lamiales</taxon>
        <taxon>Pedaliaceae</taxon>
        <taxon>Sesamum</taxon>
    </lineage>
</organism>
<feature type="compositionally biased region" description="Polar residues" evidence="1">
    <location>
        <begin position="166"/>
        <end position="187"/>
    </location>
</feature>